<dbReference type="PANTHER" id="PTHR15321">
    <property type="entry name" value="TUMOR SUPPRESSOR P53-BINDING PROTEIN 1"/>
    <property type="match status" value="1"/>
</dbReference>
<dbReference type="EMBL" id="QGNW01000104">
    <property type="protein sequence ID" value="RVW96967.1"/>
    <property type="molecule type" value="Genomic_DNA"/>
</dbReference>
<comment type="caution">
    <text evidence="1">The sequence shown here is derived from an EMBL/GenBank/DDBJ whole genome shotgun (WGS) entry which is preliminary data.</text>
</comment>
<gene>
    <name evidence="1" type="ORF">CK203_032339</name>
</gene>
<accession>A0A438IJT0</accession>
<evidence type="ECO:0000313" key="1">
    <source>
        <dbReference type="EMBL" id="RVW96967.1"/>
    </source>
</evidence>
<dbReference type="Proteomes" id="UP000288805">
    <property type="component" value="Unassembled WGS sequence"/>
</dbReference>
<dbReference type="AlphaFoldDB" id="A0A438IJT0"/>
<name>A0A438IJT0_VITVI</name>
<evidence type="ECO:0000313" key="2">
    <source>
        <dbReference type="Proteomes" id="UP000288805"/>
    </source>
</evidence>
<dbReference type="InterPro" id="IPR047252">
    <property type="entry name" value="TP53BP1-like"/>
</dbReference>
<protein>
    <submittedName>
        <fullName evidence="1">Uncharacterized protein</fullName>
    </submittedName>
</protein>
<sequence>MLVLKHGGGQVFKTLQCLVQSLDTESISVGAIVAEDESRASRHLRLCASERKIPMMLTLRKAPSSHREQAFLSFDQDHGSGASYFHGIQRRDMKFASFISCYQVTDSGHSIVKQCDDAALQIFSLPQDVYTSRWRSRQVFSNSLFTVVEEYSKYLRVSSPFKDTSTHKTLTSYSAVSQNQVPLPLNQSPLLTTNPRDCALLGG</sequence>
<reference evidence="1 2" key="1">
    <citation type="journal article" date="2018" name="PLoS Genet.">
        <title>Population sequencing reveals clonal diversity and ancestral inbreeding in the grapevine cultivar Chardonnay.</title>
        <authorList>
            <person name="Roach M.J."/>
            <person name="Johnson D.L."/>
            <person name="Bohlmann J."/>
            <person name="van Vuuren H.J."/>
            <person name="Jones S.J."/>
            <person name="Pretorius I.S."/>
            <person name="Schmidt S.A."/>
            <person name="Borneman A.R."/>
        </authorList>
    </citation>
    <scope>NUCLEOTIDE SEQUENCE [LARGE SCALE GENOMIC DNA]</scope>
    <source>
        <strain evidence="2">cv. Chardonnay</strain>
        <tissue evidence="1">Leaf</tissue>
    </source>
</reference>
<organism evidence="1 2">
    <name type="scientific">Vitis vinifera</name>
    <name type="common">Grape</name>
    <dbReference type="NCBI Taxonomy" id="29760"/>
    <lineage>
        <taxon>Eukaryota</taxon>
        <taxon>Viridiplantae</taxon>
        <taxon>Streptophyta</taxon>
        <taxon>Embryophyta</taxon>
        <taxon>Tracheophyta</taxon>
        <taxon>Spermatophyta</taxon>
        <taxon>Magnoliopsida</taxon>
        <taxon>eudicotyledons</taxon>
        <taxon>Gunneridae</taxon>
        <taxon>Pentapetalae</taxon>
        <taxon>rosids</taxon>
        <taxon>Vitales</taxon>
        <taxon>Vitaceae</taxon>
        <taxon>Viteae</taxon>
        <taxon>Vitis</taxon>
    </lineage>
</organism>
<proteinExistence type="predicted"/>
<dbReference type="PANTHER" id="PTHR15321:SF3">
    <property type="entry name" value="TP53-BINDING PROTEIN 1"/>
    <property type="match status" value="1"/>
</dbReference>